<gene>
    <name evidence="3" type="ORF">FG87_01815</name>
</gene>
<dbReference type="InterPro" id="IPR043128">
    <property type="entry name" value="Rev_trsase/Diguanyl_cyclase"/>
</dbReference>
<dbReference type="Gene3D" id="3.30.70.270">
    <property type="match status" value="1"/>
</dbReference>
<reference evidence="3 4" key="1">
    <citation type="journal article" date="2014" name="Int. J. Syst. Evol. Microbiol.">
        <title>Nocardia vulneris sp. nov., isolated from wounds of human patients in North America.</title>
        <authorList>
            <person name="Lasker B.A."/>
            <person name="Bell M."/>
            <person name="Klenk H.P."/>
            <person name="Sproer C."/>
            <person name="Schumann C."/>
            <person name="Schumann P."/>
            <person name="Brown J.M."/>
        </authorList>
    </citation>
    <scope>NUCLEOTIDE SEQUENCE [LARGE SCALE GENOMIC DNA]</scope>
    <source>
        <strain evidence="3 4">W9851</strain>
    </source>
</reference>
<evidence type="ECO:0000256" key="1">
    <source>
        <dbReference type="SAM" id="Phobius"/>
    </source>
</evidence>
<feature type="transmembrane region" description="Helical" evidence="1">
    <location>
        <begin position="67"/>
        <end position="86"/>
    </location>
</feature>
<dbReference type="InterPro" id="IPR050469">
    <property type="entry name" value="Diguanylate_Cyclase"/>
</dbReference>
<organism evidence="3 4">
    <name type="scientific">Nocardia vulneris</name>
    <dbReference type="NCBI Taxonomy" id="1141657"/>
    <lineage>
        <taxon>Bacteria</taxon>
        <taxon>Bacillati</taxon>
        <taxon>Actinomycetota</taxon>
        <taxon>Actinomycetes</taxon>
        <taxon>Mycobacteriales</taxon>
        <taxon>Nocardiaceae</taxon>
        <taxon>Nocardia</taxon>
    </lineage>
</organism>
<feature type="transmembrane region" description="Helical" evidence="1">
    <location>
        <begin position="168"/>
        <end position="195"/>
    </location>
</feature>
<dbReference type="CDD" id="cd01949">
    <property type="entry name" value="GGDEF"/>
    <property type="match status" value="1"/>
</dbReference>
<keyword evidence="1" id="KW-1133">Transmembrane helix</keyword>
<feature type="transmembrane region" description="Helical" evidence="1">
    <location>
        <begin position="32"/>
        <end position="55"/>
    </location>
</feature>
<dbReference type="NCBIfam" id="TIGR00254">
    <property type="entry name" value="GGDEF"/>
    <property type="match status" value="1"/>
</dbReference>
<dbReference type="SMART" id="SM00267">
    <property type="entry name" value="GGDEF"/>
    <property type="match status" value="1"/>
</dbReference>
<sequence length="372" mass="39941">MTVAHSGAMFRAWWRDPADYAWLARALDSYTAVAWLKVVVGTGGVFLAGIALLAMSSDGGPPNNFGLAIDWTIAGFAVFWALRWWLLPWPSRVESLVLFGAADVAITVANLQESNRLYGALGLTLLVITGGYLAVMHNAKVLALHAAWTVFSVVLLTGRMVAGGGDPMIGAAIVLMTAACGVVLMPAMQFCFWVLRQDAVRDPLTTLLNRRGLELYLAALAGSGCRRPVYAIALDLDRFKDVNDRFGHAVGDEVLVRTAQRLRAALRAPFVVARTGGEEFVIFGRIAERTAQAEAERVRLAVSEPQAVCAATGEPPETISVTASLGVVVYEGTCDPTLPYSMLRRADDLMYRAKQLGGNLVVTDELVASAAT</sequence>
<evidence type="ECO:0000313" key="4">
    <source>
        <dbReference type="Proteomes" id="UP000031364"/>
    </source>
</evidence>
<evidence type="ECO:0000259" key="2">
    <source>
        <dbReference type="PROSITE" id="PS50887"/>
    </source>
</evidence>
<evidence type="ECO:0000313" key="3">
    <source>
        <dbReference type="EMBL" id="KIA66347.1"/>
    </source>
</evidence>
<dbReference type="EMBL" id="JNFP01000002">
    <property type="protein sequence ID" value="KIA66347.1"/>
    <property type="molecule type" value="Genomic_DNA"/>
</dbReference>
<comment type="caution">
    <text evidence="3">The sequence shown here is derived from an EMBL/GenBank/DDBJ whole genome shotgun (WGS) entry which is preliminary data.</text>
</comment>
<proteinExistence type="predicted"/>
<feature type="domain" description="GGDEF" evidence="2">
    <location>
        <begin position="227"/>
        <end position="366"/>
    </location>
</feature>
<dbReference type="Proteomes" id="UP000031364">
    <property type="component" value="Unassembled WGS sequence"/>
</dbReference>
<name>A0ABR4ZMN8_9NOCA</name>
<keyword evidence="1" id="KW-0812">Transmembrane</keyword>
<dbReference type="InterPro" id="IPR029787">
    <property type="entry name" value="Nucleotide_cyclase"/>
</dbReference>
<keyword evidence="4" id="KW-1185">Reference proteome</keyword>
<feature type="transmembrane region" description="Helical" evidence="1">
    <location>
        <begin position="117"/>
        <end position="135"/>
    </location>
</feature>
<keyword evidence="1" id="KW-0472">Membrane</keyword>
<dbReference type="PROSITE" id="PS50887">
    <property type="entry name" value="GGDEF"/>
    <property type="match status" value="1"/>
</dbReference>
<dbReference type="SUPFAM" id="SSF55073">
    <property type="entry name" value="Nucleotide cyclase"/>
    <property type="match status" value="1"/>
</dbReference>
<protein>
    <recommendedName>
        <fullName evidence="2">GGDEF domain-containing protein</fullName>
    </recommendedName>
</protein>
<feature type="transmembrane region" description="Helical" evidence="1">
    <location>
        <begin position="142"/>
        <end position="162"/>
    </location>
</feature>
<dbReference type="InterPro" id="IPR000160">
    <property type="entry name" value="GGDEF_dom"/>
</dbReference>
<dbReference type="PANTHER" id="PTHR45138">
    <property type="entry name" value="REGULATORY COMPONENTS OF SENSORY TRANSDUCTION SYSTEM"/>
    <property type="match status" value="1"/>
</dbReference>
<accession>A0ABR4ZMN8</accession>
<dbReference type="PANTHER" id="PTHR45138:SF9">
    <property type="entry name" value="DIGUANYLATE CYCLASE DGCM-RELATED"/>
    <property type="match status" value="1"/>
</dbReference>
<dbReference type="Pfam" id="PF00990">
    <property type="entry name" value="GGDEF"/>
    <property type="match status" value="1"/>
</dbReference>